<dbReference type="InterPro" id="IPR011152">
    <property type="entry name" value="Pesterase_MJ0912"/>
</dbReference>
<evidence type="ECO:0000256" key="1">
    <source>
        <dbReference type="ARBA" id="ARBA00008950"/>
    </source>
</evidence>
<evidence type="ECO:0000313" key="3">
    <source>
        <dbReference type="EMBL" id="SMC29774.1"/>
    </source>
</evidence>
<dbReference type="PANTHER" id="PTHR42850">
    <property type="entry name" value="METALLOPHOSPHOESTERASE"/>
    <property type="match status" value="1"/>
</dbReference>
<gene>
    <name evidence="3" type="ORF">SAMN02745857_04115</name>
</gene>
<dbReference type="GO" id="GO:0016791">
    <property type="term" value="F:phosphatase activity"/>
    <property type="evidence" value="ECO:0007669"/>
    <property type="project" value="TreeGrafter"/>
</dbReference>
<dbReference type="InterPro" id="IPR029052">
    <property type="entry name" value="Metallo-depent_PP-like"/>
</dbReference>
<dbReference type="GO" id="GO:0005737">
    <property type="term" value="C:cytoplasm"/>
    <property type="evidence" value="ECO:0007669"/>
    <property type="project" value="TreeGrafter"/>
</dbReference>
<dbReference type="EMBL" id="FWXD01000044">
    <property type="protein sequence ID" value="SMC29774.1"/>
    <property type="molecule type" value="Genomic_DNA"/>
</dbReference>
<dbReference type="STRING" id="1121001.SAMN02745857_04115"/>
<dbReference type="SUPFAM" id="SSF56300">
    <property type="entry name" value="Metallo-dependent phosphatases"/>
    <property type="match status" value="1"/>
</dbReference>
<organism evidence="3 4">
    <name type="scientific">Andreprevotia lacus DSM 23236</name>
    <dbReference type="NCBI Taxonomy" id="1121001"/>
    <lineage>
        <taxon>Bacteria</taxon>
        <taxon>Pseudomonadati</taxon>
        <taxon>Pseudomonadota</taxon>
        <taxon>Betaproteobacteria</taxon>
        <taxon>Neisseriales</taxon>
        <taxon>Chitinibacteraceae</taxon>
        <taxon>Andreprevotia</taxon>
    </lineage>
</organism>
<protein>
    <submittedName>
        <fullName evidence="3">Predicted phosphodiesterase</fullName>
    </submittedName>
</protein>
<keyword evidence="4" id="KW-1185">Reference proteome</keyword>
<proteinExistence type="inferred from homology"/>
<comment type="similarity">
    <text evidence="1">Belongs to the metallophosphoesterase superfamily. YfcE family.</text>
</comment>
<dbReference type="AlphaFoldDB" id="A0A1W1Y0X0"/>
<dbReference type="PIRSF" id="PIRSF000883">
    <property type="entry name" value="Pesterase_MJ0912"/>
    <property type="match status" value="1"/>
</dbReference>
<feature type="domain" description="Calcineurin-like phosphoesterase" evidence="2">
    <location>
        <begin position="5"/>
        <end position="185"/>
    </location>
</feature>
<dbReference type="Gene3D" id="3.60.21.10">
    <property type="match status" value="1"/>
</dbReference>
<dbReference type="Proteomes" id="UP000192761">
    <property type="component" value="Unassembled WGS sequence"/>
</dbReference>
<evidence type="ECO:0000259" key="2">
    <source>
        <dbReference type="Pfam" id="PF12850"/>
    </source>
</evidence>
<dbReference type="Pfam" id="PF12850">
    <property type="entry name" value="Metallophos_2"/>
    <property type="match status" value="1"/>
</dbReference>
<dbReference type="InterPro" id="IPR024654">
    <property type="entry name" value="Calcineurin-like_PHP_lpxH"/>
</dbReference>
<evidence type="ECO:0000313" key="4">
    <source>
        <dbReference type="Proteomes" id="UP000192761"/>
    </source>
</evidence>
<sequence>MPRRYAILSDIHGNLAALDAVLADLRDWPDATLLELGDTLYGPLAPYATWQRLLAEADSRRVLHINGNQDRDVWEGKDDGPTMQFVRAELGLAGIAWLQSRPAALRVDDLLYACHGQPGDDLRYWLEDMDRGLRPLAEIAALAGRIDAEILLCGHSHTPRVVGLPDNRIIVNPGSVGLPAFRDQRPAHAMQTGSPHARYARLEATDRGWLIDLRCVPYDHTIAVEQALERNRLDWAGWLASGFA</sequence>
<dbReference type="InterPro" id="IPR050126">
    <property type="entry name" value="Ap4A_hydrolase"/>
</dbReference>
<dbReference type="PANTHER" id="PTHR42850:SF2">
    <property type="entry name" value="BLL5683 PROTEIN"/>
    <property type="match status" value="1"/>
</dbReference>
<accession>A0A1W1Y0X0</accession>
<dbReference type="OrthoDB" id="9813918at2"/>
<reference evidence="3 4" key="1">
    <citation type="submission" date="2017-04" db="EMBL/GenBank/DDBJ databases">
        <authorList>
            <person name="Afonso C.L."/>
            <person name="Miller P.J."/>
            <person name="Scott M.A."/>
            <person name="Spackman E."/>
            <person name="Goraichik I."/>
            <person name="Dimitrov K.M."/>
            <person name="Suarez D.L."/>
            <person name="Swayne D.E."/>
        </authorList>
    </citation>
    <scope>NUCLEOTIDE SEQUENCE [LARGE SCALE GENOMIC DNA]</scope>
    <source>
        <strain evidence="3 4">DSM 23236</strain>
    </source>
</reference>
<name>A0A1W1Y0X0_9NEIS</name>
<dbReference type="RefSeq" id="WP_084093027.1">
    <property type="nucleotide sequence ID" value="NZ_FWXD01000044.1"/>
</dbReference>